<evidence type="ECO:0000313" key="3">
    <source>
        <dbReference type="Proteomes" id="UP000579812"/>
    </source>
</evidence>
<dbReference type="AlphaFoldDB" id="A0A7J6BQV6"/>
<evidence type="ECO:0000256" key="1">
    <source>
        <dbReference type="SAM" id="Phobius"/>
    </source>
</evidence>
<proteinExistence type="predicted"/>
<comment type="caution">
    <text evidence="2">The sequence shown here is derived from an EMBL/GenBank/DDBJ whole genome shotgun (WGS) entry which is preliminary data.</text>
</comment>
<name>A0A7J6BQV6_9TELE</name>
<dbReference type="Proteomes" id="UP000579812">
    <property type="component" value="Unassembled WGS sequence"/>
</dbReference>
<organism evidence="2 3">
    <name type="scientific">Onychostoma macrolepis</name>
    <dbReference type="NCBI Taxonomy" id="369639"/>
    <lineage>
        <taxon>Eukaryota</taxon>
        <taxon>Metazoa</taxon>
        <taxon>Chordata</taxon>
        <taxon>Craniata</taxon>
        <taxon>Vertebrata</taxon>
        <taxon>Euteleostomi</taxon>
        <taxon>Actinopterygii</taxon>
        <taxon>Neopterygii</taxon>
        <taxon>Teleostei</taxon>
        <taxon>Ostariophysi</taxon>
        <taxon>Cypriniformes</taxon>
        <taxon>Cyprinidae</taxon>
        <taxon>Acrossocheilinae</taxon>
        <taxon>Onychostoma</taxon>
    </lineage>
</organism>
<protein>
    <submittedName>
        <fullName evidence="2">Uncharacterized protein</fullName>
    </submittedName>
</protein>
<keyword evidence="3" id="KW-1185">Reference proteome</keyword>
<feature type="transmembrane region" description="Helical" evidence="1">
    <location>
        <begin position="6"/>
        <end position="24"/>
    </location>
</feature>
<keyword evidence="1" id="KW-0472">Membrane</keyword>
<evidence type="ECO:0000313" key="2">
    <source>
        <dbReference type="EMBL" id="KAF4097284.1"/>
    </source>
</evidence>
<dbReference type="EMBL" id="JAAMOB010000022">
    <property type="protein sequence ID" value="KAF4097284.1"/>
    <property type="molecule type" value="Genomic_DNA"/>
</dbReference>
<reference evidence="2 3" key="1">
    <citation type="submission" date="2020-04" db="EMBL/GenBank/DDBJ databases">
        <title>Chromosome-level genome assembly of a cyprinid fish Onychostoma macrolepis by integration of Nanopore Sequencing, Bionano and Hi-C technology.</title>
        <authorList>
            <person name="Wang D."/>
        </authorList>
    </citation>
    <scope>NUCLEOTIDE SEQUENCE [LARGE SCALE GENOMIC DNA]</scope>
    <source>
        <strain evidence="2">SWU-2019</strain>
        <tissue evidence="2">Muscle</tissue>
    </source>
</reference>
<keyword evidence="1" id="KW-1133">Transmembrane helix</keyword>
<gene>
    <name evidence="2" type="ORF">G5714_021292</name>
</gene>
<sequence length="97" mass="10668">MEEHEAFVLEFIVILTTVILYCPLGGAVQVPIRKGINCKGSCVPDACPPSGIRVTVFRGPIDCCDLMKVLYKGRENEKISSAICQKSKDEMEKGHVI</sequence>
<keyword evidence="1" id="KW-0812">Transmembrane</keyword>
<accession>A0A7J6BQV6</accession>